<dbReference type="InterPro" id="IPR038765">
    <property type="entry name" value="Papain-like_cys_pep_sf"/>
</dbReference>
<dbReference type="EMBL" id="FRAP01000006">
    <property type="protein sequence ID" value="SHK46175.1"/>
    <property type="molecule type" value="Genomic_DNA"/>
</dbReference>
<dbReference type="InterPro" id="IPR001447">
    <property type="entry name" value="Arylamine_N-AcTrfase"/>
</dbReference>
<dbReference type="Gene3D" id="3.30.2140.10">
    <property type="entry name" value="Arylamine N-acetyltransferase"/>
    <property type="match status" value="1"/>
</dbReference>
<keyword evidence="4" id="KW-1185">Reference proteome</keyword>
<accession>A0A1M6SN98</accession>
<sequence length="240" mass="26605">MLTPSQVDAYLARIGSHRGASLAELHAAHTRTIPFEDYDIHLGIPISFDVGELHDKIVGRRRGGFCYELNGLFAALLRALGHDVTMLSAFSADEPAEFDHMRLLVATADGPVLADVGQGGRWELPLPLVAGEHGPRMVGREGDRWFTATRTADGWQRDWTFTLTPRAFTDFAPRCRFQEHDPASHFRAHRVAVLVVDGGRIALDNGVFTQTGRPERVLSPGEELAVLGERFGITLPRPWY</sequence>
<dbReference type="Proteomes" id="UP000184363">
    <property type="component" value="Unassembled WGS sequence"/>
</dbReference>
<name>A0A1M6SN98_PSETH</name>
<dbReference type="RefSeq" id="WP_159444888.1">
    <property type="nucleotide sequence ID" value="NZ_CALGVN010000066.1"/>
</dbReference>
<evidence type="ECO:0000256" key="1">
    <source>
        <dbReference type="ARBA" id="ARBA00006547"/>
    </source>
</evidence>
<dbReference type="Gene3D" id="2.40.128.150">
    <property type="entry name" value="Cysteine proteinases"/>
    <property type="match status" value="1"/>
</dbReference>
<dbReference type="AlphaFoldDB" id="A0A1M6SN98"/>
<dbReference type="PANTHER" id="PTHR11786:SF0">
    <property type="entry name" value="ARYLAMINE N-ACETYLTRANSFERASE 4-RELATED"/>
    <property type="match status" value="1"/>
</dbReference>
<evidence type="ECO:0000313" key="4">
    <source>
        <dbReference type="Proteomes" id="UP000184363"/>
    </source>
</evidence>
<dbReference type="SUPFAM" id="SSF54001">
    <property type="entry name" value="Cysteine proteinases"/>
    <property type="match status" value="1"/>
</dbReference>
<dbReference type="GO" id="GO:0016407">
    <property type="term" value="F:acetyltransferase activity"/>
    <property type="evidence" value="ECO:0007669"/>
    <property type="project" value="InterPro"/>
</dbReference>
<dbReference type="OrthoDB" id="7181050at2"/>
<reference evidence="3 4" key="1">
    <citation type="submission" date="2016-11" db="EMBL/GenBank/DDBJ databases">
        <authorList>
            <person name="Jaros S."/>
            <person name="Januszkiewicz K."/>
            <person name="Wedrychowicz H."/>
        </authorList>
    </citation>
    <scope>NUCLEOTIDE SEQUENCE [LARGE SCALE GENOMIC DNA]</scope>
    <source>
        <strain evidence="3 4">DSM 43832</strain>
    </source>
</reference>
<keyword evidence="3" id="KW-0808">Transferase</keyword>
<dbReference type="PANTHER" id="PTHR11786">
    <property type="entry name" value="N-HYDROXYARYLAMINE O-ACETYLTRANSFERASE"/>
    <property type="match status" value="1"/>
</dbReference>
<dbReference type="STRING" id="1848.SAMN05443637_106245"/>
<protein>
    <submittedName>
        <fullName evidence="3">N-hydroxyarylamine O-acetyltransferase</fullName>
    </submittedName>
</protein>
<proteinExistence type="inferred from homology"/>
<dbReference type="PRINTS" id="PR01543">
    <property type="entry name" value="ANATRNSFRASE"/>
</dbReference>
<dbReference type="Pfam" id="PF00797">
    <property type="entry name" value="Acetyltransf_2"/>
    <property type="match status" value="1"/>
</dbReference>
<evidence type="ECO:0000256" key="2">
    <source>
        <dbReference type="RuleBase" id="RU003452"/>
    </source>
</evidence>
<organism evidence="3 4">
    <name type="scientific">Pseudonocardia thermophila</name>
    <dbReference type="NCBI Taxonomy" id="1848"/>
    <lineage>
        <taxon>Bacteria</taxon>
        <taxon>Bacillati</taxon>
        <taxon>Actinomycetota</taxon>
        <taxon>Actinomycetes</taxon>
        <taxon>Pseudonocardiales</taxon>
        <taxon>Pseudonocardiaceae</taxon>
        <taxon>Pseudonocardia</taxon>
    </lineage>
</organism>
<evidence type="ECO:0000313" key="3">
    <source>
        <dbReference type="EMBL" id="SHK46175.1"/>
    </source>
</evidence>
<gene>
    <name evidence="3" type="ORF">SAMN05443637_106245</name>
</gene>
<comment type="similarity">
    <text evidence="1 2">Belongs to the arylamine N-acetyltransferase family.</text>
</comment>